<dbReference type="InterPro" id="IPR036458">
    <property type="entry name" value="Na:dicarbo_symporter_sf"/>
</dbReference>
<evidence type="ECO:0000256" key="3">
    <source>
        <dbReference type="ARBA" id="ARBA00022475"/>
    </source>
</evidence>
<evidence type="ECO:0000256" key="4">
    <source>
        <dbReference type="ARBA" id="ARBA00022692"/>
    </source>
</evidence>
<dbReference type="Gene3D" id="1.10.3860.10">
    <property type="entry name" value="Sodium:dicarboxylate symporter"/>
    <property type="match status" value="1"/>
</dbReference>
<feature type="transmembrane region" description="Helical" evidence="9">
    <location>
        <begin position="7"/>
        <end position="28"/>
    </location>
</feature>
<feature type="transmembrane region" description="Helical" evidence="9">
    <location>
        <begin position="153"/>
        <end position="174"/>
    </location>
</feature>
<dbReference type="KEGG" id="maer:DAI18_18960"/>
<feature type="transmembrane region" description="Helical" evidence="9">
    <location>
        <begin position="355"/>
        <end position="376"/>
    </location>
</feature>
<dbReference type="RefSeq" id="WP_107890241.1">
    <property type="nucleotide sequence ID" value="NZ_CP028519.1"/>
</dbReference>
<feature type="transmembrane region" description="Helical" evidence="9">
    <location>
        <begin position="48"/>
        <end position="68"/>
    </location>
</feature>
<keyword evidence="4 9" id="KW-0812">Transmembrane</keyword>
<organism evidence="10 11">
    <name type="scientific">Microvirgula aerodenitrificans</name>
    <dbReference type="NCBI Taxonomy" id="57480"/>
    <lineage>
        <taxon>Bacteria</taxon>
        <taxon>Pseudomonadati</taxon>
        <taxon>Pseudomonadota</taxon>
        <taxon>Betaproteobacteria</taxon>
        <taxon>Neisseriales</taxon>
        <taxon>Aquaspirillaceae</taxon>
        <taxon>Microvirgula</taxon>
    </lineage>
</organism>
<keyword evidence="6 9" id="KW-1133">Transmembrane helix</keyword>
<evidence type="ECO:0000256" key="7">
    <source>
        <dbReference type="ARBA" id="ARBA00023136"/>
    </source>
</evidence>
<feature type="transmembrane region" description="Helical" evidence="9">
    <location>
        <begin position="80"/>
        <end position="103"/>
    </location>
</feature>
<dbReference type="AlphaFoldDB" id="A0A2S0PET4"/>
<dbReference type="Pfam" id="PF00375">
    <property type="entry name" value="SDF"/>
    <property type="match status" value="1"/>
</dbReference>
<dbReference type="GO" id="GO:0015293">
    <property type="term" value="F:symporter activity"/>
    <property type="evidence" value="ECO:0007669"/>
    <property type="project" value="UniProtKB-KW"/>
</dbReference>
<keyword evidence="2" id="KW-0813">Transport</keyword>
<keyword evidence="7 9" id="KW-0472">Membrane</keyword>
<evidence type="ECO:0000313" key="11">
    <source>
        <dbReference type="Proteomes" id="UP000244173"/>
    </source>
</evidence>
<accession>A0A2S0PET4</accession>
<dbReference type="Proteomes" id="UP000244173">
    <property type="component" value="Chromosome"/>
</dbReference>
<comment type="function">
    <text evidence="8">Responsible for the transport of dicarboxylates such as succinate, fumarate, and malate from the periplasm across the membrane.</text>
</comment>
<keyword evidence="3" id="KW-1003">Cell membrane</keyword>
<dbReference type="FunFam" id="1.10.3860.10:FF:000001">
    <property type="entry name" value="C4-dicarboxylate transport protein"/>
    <property type="match status" value="1"/>
</dbReference>
<evidence type="ECO:0000256" key="8">
    <source>
        <dbReference type="ARBA" id="ARBA00053346"/>
    </source>
</evidence>
<evidence type="ECO:0000256" key="1">
    <source>
        <dbReference type="ARBA" id="ARBA00004651"/>
    </source>
</evidence>
<dbReference type="SUPFAM" id="SSF118215">
    <property type="entry name" value="Proton glutamate symport protein"/>
    <property type="match status" value="1"/>
</dbReference>
<dbReference type="OrthoDB" id="9766690at2"/>
<feature type="transmembrane region" description="Helical" evidence="9">
    <location>
        <begin position="195"/>
        <end position="223"/>
    </location>
</feature>
<dbReference type="InterPro" id="IPR001991">
    <property type="entry name" value="Na-dicarboxylate_symporter"/>
</dbReference>
<evidence type="ECO:0000256" key="6">
    <source>
        <dbReference type="ARBA" id="ARBA00022989"/>
    </source>
</evidence>
<dbReference type="STRING" id="1122240.GCA_000620105_02923"/>
<dbReference type="GO" id="GO:0005886">
    <property type="term" value="C:plasma membrane"/>
    <property type="evidence" value="ECO:0007669"/>
    <property type="project" value="UniProtKB-SubCell"/>
</dbReference>
<dbReference type="GO" id="GO:0006835">
    <property type="term" value="P:dicarboxylic acid transport"/>
    <property type="evidence" value="ECO:0007669"/>
    <property type="project" value="TreeGrafter"/>
</dbReference>
<keyword evidence="5" id="KW-0769">Symport</keyword>
<evidence type="ECO:0000256" key="9">
    <source>
        <dbReference type="SAM" id="Phobius"/>
    </source>
</evidence>
<dbReference type="PANTHER" id="PTHR42865">
    <property type="entry name" value="PROTON/GLUTAMATE-ASPARTATE SYMPORTER"/>
    <property type="match status" value="1"/>
</dbReference>
<evidence type="ECO:0000256" key="2">
    <source>
        <dbReference type="ARBA" id="ARBA00022448"/>
    </source>
</evidence>
<keyword evidence="11" id="KW-1185">Reference proteome</keyword>
<dbReference type="EMBL" id="CP028519">
    <property type="protein sequence ID" value="AVY95890.1"/>
    <property type="molecule type" value="Genomic_DNA"/>
</dbReference>
<name>A0A2S0PET4_9NEIS</name>
<comment type="subcellular location">
    <subcellularLocation>
        <location evidence="1">Cell membrane</location>
        <topology evidence="1">Multi-pass membrane protein</topology>
    </subcellularLocation>
</comment>
<feature type="transmembrane region" description="Helical" evidence="9">
    <location>
        <begin position="315"/>
        <end position="343"/>
    </location>
</feature>
<feature type="transmembrane region" description="Helical" evidence="9">
    <location>
        <begin position="229"/>
        <end position="254"/>
    </location>
</feature>
<proteinExistence type="predicted"/>
<dbReference type="PANTHER" id="PTHR42865:SF7">
    <property type="entry name" value="PROTON_GLUTAMATE-ASPARTATE SYMPORTER"/>
    <property type="match status" value="1"/>
</dbReference>
<evidence type="ECO:0000313" key="10">
    <source>
        <dbReference type="EMBL" id="AVY95890.1"/>
    </source>
</evidence>
<protein>
    <submittedName>
        <fullName evidence="10">Dicarboxylate/amino acid:cation symporter</fullName>
    </submittedName>
</protein>
<evidence type="ECO:0000256" key="5">
    <source>
        <dbReference type="ARBA" id="ARBA00022847"/>
    </source>
</evidence>
<reference evidence="10 11" key="1">
    <citation type="submission" date="2018-04" db="EMBL/GenBank/DDBJ databases">
        <title>Denitrifier Microvirgula.</title>
        <authorList>
            <person name="Anderson E."/>
            <person name="Jang J."/>
            <person name="Ishii S."/>
        </authorList>
    </citation>
    <scope>NUCLEOTIDE SEQUENCE [LARGE SCALE GENOMIC DNA]</scope>
    <source>
        <strain evidence="10 11">BE2.4</strain>
    </source>
</reference>
<gene>
    <name evidence="10" type="ORF">DAI18_18960</name>
</gene>
<sequence length="433" mass="46612">MKSQKLTTWIVAGMVLGVVVGYYCHARWPDPAEAKEVAGYFSIITDVFLRLIKMIIAPLVFAGLVSGIASMDDHRQVGRIGLRALGWFVCASLVSLLLGMVLANMLQLGQSLNLTLPEAGAATNIDVSGFSLKNFLVHLVPTSFFDAMSKNEILQILLFSLFFGFAISSMKLGKQSIIVRGVDELFKLMLRVTDYVMWAAPFGVFAAIASVVTTQGLGVIVTYSKLIGAFYAGLMLLWALLISVGILFVGRSILRLMGMIREPMIIAFSTASSEAAYPKTLEQLERFGVSKKISGFVLPLGYSFNLDGSMMYQSFAVLFIAQAYGIHLTFAHQVMMLLMMMLMSKGMAGVPRASLVVVAAALPMLGLPMEGLLLVMGVDQFFDMGRTATNVVGNSIASVVVAKWEGALSDGPEPGVVEEGEPVLVEAKAGEAA</sequence>
<dbReference type="PRINTS" id="PR00173">
    <property type="entry name" value="EDTRNSPORT"/>
</dbReference>